<reference evidence="2 3" key="1">
    <citation type="submission" date="2021-12" db="EMBL/GenBank/DDBJ databases">
        <title>Discovery of the Pendulisporaceae a myxobacterial family with distinct sporulation behavior and unique specialized metabolism.</title>
        <authorList>
            <person name="Garcia R."/>
            <person name="Popoff A."/>
            <person name="Bader C.D."/>
            <person name="Loehr J."/>
            <person name="Walesch S."/>
            <person name="Walt C."/>
            <person name="Boldt J."/>
            <person name="Bunk B."/>
            <person name="Haeckl F.J.F.P.J."/>
            <person name="Gunesch A.P."/>
            <person name="Birkelbach J."/>
            <person name="Nuebel U."/>
            <person name="Pietschmann T."/>
            <person name="Bach T."/>
            <person name="Mueller R."/>
        </authorList>
    </citation>
    <scope>NUCLEOTIDE SEQUENCE [LARGE SCALE GENOMIC DNA]</scope>
    <source>
        <strain evidence="2 3">MSr11954</strain>
    </source>
</reference>
<dbReference type="SUPFAM" id="SSF47240">
    <property type="entry name" value="Ferritin-like"/>
    <property type="match status" value="1"/>
</dbReference>
<dbReference type="InterPro" id="IPR012347">
    <property type="entry name" value="Ferritin-like"/>
</dbReference>
<dbReference type="InterPro" id="IPR009078">
    <property type="entry name" value="Ferritin-like_SF"/>
</dbReference>
<evidence type="ECO:0000313" key="2">
    <source>
        <dbReference type="EMBL" id="WXB12488.1"/>
    </source>
</evidence>
<accession>A0ABZ2LNK7</accession>
<dbReference type="Proteomes" id="UP001370348">
    <property type="component" value="Chromosome"/>
</dbReference>
<dbReference type="Gene3D" id="1.20.1260.10">
    <property type="match status" value="1"/>
</dbReference>
<evidence type="ECO:0000313" key="3">
    <source>
        <dbReference type="Proteomes" id="UP001370348"/>
    </source>
</evidence>
<feature type="region of interest" description="Disordered" evidence="1">
    <location>
        <begin position="29"/>
        <end position="54"/>
    </location>
</feature>
<name>A0ABZ2LNK7_9BACT</name>
<dbReference type="CDD" id="cd00657">
    <property type="entry name" value="Ferritin_like"/>
    <property type="match status" value="1"/>
</dbReference>
<feature type="compositionally biased region" description="Polar residues" evidence="1">
    <location>
        <begin position="39"/>
        <end position="50"/>
    </location>
</feature>
<dbReference type="EMBL" id="CP089984">
    <property type="protein sequence ID" value="WXB12488.1"/>
    <property type="molecule type" value="Genomic_DNA"/>
</dbReference>
<dbReference type="RefSeq" id="WP_394822110.1">
    <property type="nucleotide sequence ID" value="NZ_CP089984.1"/>
</dbReference>
<sequence>MTTPLLSPEAFVRELDEQNRRALERIAQATKGPAANEATPGSCTPGSASASKPACEGKKLDTATLLRLALKNELEATECAAAWIPTTTDVDVKLALARQAGDEAKHYRLIQKRLGELGIDTSQHDPLAQGRSPLLEFLLGLEGTVARVAAGQFTREALAVVKNTEFVLFCEEQEDFKTAALYKGTIQPDEEHHHELGRTLLLKLATTVEAQEAARAASRRTLELAEELQEIARMRAGIVRAPGC</sequence>
<proteinExistence type="predicted"/>
<organism evidence="2 3">
    <name type="scientific">Pendulispora albinea</name>
    <dbReference type="NCBI Taxonomy" id="2741071"/>
    <lineage>
        <taxon>Bacteria</taxon>
        <taxon>Pseudomonadati</taxon>
        <taxon>Myxococcota</taxon>
        <taxon>Myxococcia</taxon>
        <taxon>Myxococcales</taxon>
        <taxon>Sorangiineae</taxon>
        <taxon>Pendulisporaceae</taxon>
        <taxon>Pendulispora</taxon>
    </lineage>
</organism>
<evidence type="ECO:0000256" key="1">
    <source>
        <dbReference type="SAM" id="MobiDB-lite"/>
    </source>
</evidence>
<protein>
    <submittedName>
        <fullName evidence="2">Ferritin-like domain-containing protein</fullName>
    </submittedName>
</protein>
<gene>
    <name evidence="2" type="ORF">LZC94_32155</name>
</gene>
<keyword evidence="3" id="KW-1185">Reference proteome</keyword>